<dbReference type="GO" id="GO:0016740">
    <property type="term" value="F:transferase activity"/>
    <property type="evidence" value="ECO:0007669"/>
    <property type="project" value="UniProtKB-KW"/>
</dbReference>
<keyword evidence="3" id="KW-0808">Transferase</keyword>
<organism evidence="3 4">
    <name type="scientific">Alkalimonas amylolytica</name>
    <dbReference type="NCBI Taxonomy" id="152573"/>
    <lineage>
        <taxon>Bacteria</taxon>
        <taxon>Pseudomonadati</taxon>
        <taxon>Pseudomonadota</taxon>
        <taxon>Gammaproteobacteria</taxon>
        <taxon>Alkalimonas</taxon>
    </lineage>
</organism>
<feature type="transmembrane region" description="Helical" evidence="1">
    <location>
        <begin position="12"/>
        <end position="30"/>
    </location>
</feature>
<feature type="domain" description="Rhodanese" evidence="2">
    <location>
        <begin position="50"/>
        <end position="141"/>
    </location>
</feature>
<dbReference type="SUPFAM" id="SSF52821">
    <property type="entry name" value="Rhodanese/Cell cycle control phosphatase"/>
    <property type="match status" value="1"/>
</dbReference>
<dbReference type="PROSITE" id="PS50206">
    <property type="entry name" value="RHODANESE_3"/>
    <property type="match status" value="1"/>
</dbReference>
<evidence type="ECO:0000313" key="3">
    <source>
        <dbReference type="EMBL" id="SEA05523.1"/>
    </source>
</evidence>
<keyword evidence="1" id="KW-0472">Membrane</keyword>
<dbReference type="CDD" id="cd00158">
    <property type="entry name" value="RHOD"/>
    <property type="match status" value="1"/>
</dbReference>
<evidence type="ECO:0000313" key="4">
    <source>
        <dbReference type="Proteomes" id="UP000198773"/>
    </source>
</evidence>
<dbReference type="OrthoDB" id="9808735at2"/>
<gene>
    <name evidence="3" type="ORF">SAMN04488051_101504</name>
</gene>
<dbReference type="EMBL" id="FNRM01000001">
    <property type="protein sequence ID" value="SEA05523.1"/>
    <property type="molecule type" value="Genomic_DNA"/>
</dbReference>
<evidence type="ECO:0000256" key="1">
    <source>
        <dbReference type="SAM" id="Phobius"/>
    </source>
</evidence>
<keyword evidence="1" id="KW-1133">Transmembrane helix</keyword>
<protein>
    <submittedName>
        <fullName evidence="3">Rhodanese-related sulfurtransferase</fullName>
    </submittedName>
</protein>
<dbReference type="PANTHER" id="PTHR43031:SF18">
    <property type="entry name" value="RHODANESE-RELATED SULFURTRANSFERASES"/>
    <property type="match status" value="1"/>
</dbReference>
<accession>A0A1H3Y1R9</accession>
<proteinExistence type="predicted"/>
<dbReference type="PANTHER" id="PTHR43031">
    <property type="entry name" value="FAD-DEPENDENT OXIDOREDUCTASE"/>
    <property type="match status" value="1"/>
</dbReference>
<reference evidence="3 4" key="1">
    <citation type="submission" date="2016-10" db="EMBL/GenBank/DDBJ databases">
        <authorList>
            <person name="de Groot N.N."/>
        </authorList>
    </citation>
    <scope>NUCLEOTIDE SEQUENCE [LARGE SCALE GENOMIC DNA]</scope>
    <source>
        <strain evidence="3 4">CGMCC 1.3430</strain>
    </source>
</reference>
<keyword evidence="4" id="KW-1185">Reference proteome</keyword>
<dbReference type="STRING" id="152573.SAMN04488051_101504"/>
<sequence>MEQWIEFIGNNLILSLIWAALAFMLIFGMIKSRFSSIKLVSPTELTMLVNRQNATVVDIRPEADYKKGHITAAKHLPLNDIVQGQAKGLEKLKATPIIVVCQAGVSAQKAASALAKQGCSEVTVLQGGMNSWLGASLPVVRAK</sequence>
<keyword evidence="1" id="KW-0812">Transmembrane</keyword>
<dbReference type="InterPro" id="IPR001763">
    <property type="entry name" value="Rhodanese-like_dom"/>
</dbReference>
<dbReference type="SMART" id="SM00450">
    <property type="entry name" value="RHOD"/>
    <property type="match status" value="1"/>
</dbReference>
<dbReference type="Pfam" id="PF00581">
    <property type="entry name" value="Rhodanese"/>
    <property type="match status" value="1"/>
</dbReference>
<name>A0A1H3Y1R9_ALKAM</name>
<dbReference type="InterPro" id="IPR036873">
    <property type="entry name" value="Rhodanese-like_dom_sf"/>
</dbReference>
<dbReference type="RefSeq" id="WP_091338927.1">
    <property type="nucleotide sequence ID" value="NZ_FNRM01000001.1"/>
</dbReference>
<dbReference type="Proteomes" id="UP000198773">
    <property type="component" value="Unassembled WGS sequence"/>
</dbReference>
<dbReference type="InterPro" id="IPR050229">
    <property type="entry name" value="GlpE_sulfurtransferase"/>
</dbReference>
<evidence type="ECO:0000259" key="2">
    <source>
        <dbReference type="PROSITE" id="PS50206"/>
    </source>
</evidence>
<dbReference type="AlphaFoldDB" id="A0A1H3Y1R9"/>
<dbReference type="Gene3D" id="3.40.250.10">
    <property type="entry name" value="Rhodanese-like domain"/>
    <property type="match status" value="1"/>
</dbReference>